<accession>A0A087GEY9</accession>
<dbReference type="GO" id="GO:0009507">
    <property type="term" value="C:chloroplast"/>
    <property type="evidence" value="ECO:0007669"/>
    <property type="project" value="EnsemblPlants"/>
</dbReference>
<evidence type="ECO:0000256" key="1">
    <source>
        <dbReference type="ARBA" id="ARBA00022737"/>
    </source>
</evidence>
<dbReference type="OrthoDB" id="1904535at2759"/>
<dbReference type="Proteomes" id="UP000029120">
    <property type="component" value="Chromosome 8"/>
</dbReference>
<dbReference type="SUPFAM" id="SSF48452">
    <property type="entry name" value="TPR-like"/>
    <property type="match status" value="1"/>
</dbReference>
<dbReference type="AlphaFoldDB" id="A0A087GEY9"/>
<organism evidence="4 5">
    <name type="scientific">Arabis alpina</name>
    <name type="common">Alpine rock-cress</name>
    <dbReference type="NCBI Taxonomy" id="50452"/>
    <lineage>
        <taxon>Eukaryota</taxon>
        <taxon>Viridiplantae</taxon>
        <taxon>Streptophyta</taxon>
        <taxon>Embryophyta</taxon>
        <taxon>Tracheophyta</taxon>
        <taxon>Spermatophyta</taxon>
        <taxon>Magnoliopsida</taxon>
        <taxon>eudicotyledons</taxon>
        <taxon>Gunneridae</taxon>
        <taxon>Pentapetalae</taxon>
        <taxon>rosids</taxon>
        <taxon>malvids</taxon>
        <taxon>Brassicales</taxon>
        <taxon>Brassicaceae</taxon>
        <taxon>Arabideae</taxon>
        <taxon>Arabis</taxon>
    </lineage>
</organism>
<feature type="repeat" description="PPR" evidence="2">
    <location>
        <begin position="372"/>
        <end position="406"/>
    </location>
</feature>
<keyword evidence="1" id="KW-0677">Repeat</keyword>
<dbReference type="Gene3D" id="1.25.40.10">
    <property type="entry name" value="Tetratricopeptide repeat domain"/>
    <property type="match status" value="3"/>
</dbReference>
<dbReference type="Pfam" id="PF13041">
    <property type="entry name" value="PPR_2"/>
    <property type="match status" value="1"/>
</dbReference>
<feature type="repeat" description="PPR" evidence="2">
    <location>
        <begin position="407"/>
        <end position="441"/>
    </location>
</feature>
<dbReference type="eggNOG" id="KOG4197">
    <property type="taxonomic scope" value="Eukaryota"/>
</dbReference>
<dbReference type="InterPro" id="IPR044645">
    <property type="entry name" value="DG1/EMB2279-like"/>
</dbReference>
<dbReference type="Pfam" id="PF01535">
    <property type="entry name" value="PPR"/>
    <property type="match status" value="1"/>
</dbReference>
<feature type="repeat" description="PPR" evidence="2">
    <location>
        <begin position="337"/>
        <end position="371"/>
    </location>
</feature>
<dbReference type="PROSITE" id="PS51375">
    <property type="entry name" value="PPR"/>
    <property type="match status" value="4"/>
</dbReference>
<evidence type="ECO:0000313" key="5">
    <source>
        <dbReference type="Proteomes" id="UP000029120"/>
    </source>
</evidence>
<proteinExistence type="predicted"/>
<dbReference type="FunFam" id="1.25.40.10:FF:001552">
    <property type="entry name" value="Predicted protein"/>
    <property type="match status" value="1"/>
</dbReference>
<reference evidence="5" key="1">
    <citation type="journal article" date="2015" name="Nat. Plants">
        <title>Genome expansion of Arabis alpina linked with retrotransposition and reduced symmetric DNA methylation.</title>
        <authorList>
            <person name="Willing E.M."/>
            <person name="Rawat V."/>
            <person name="Mandakova T."/>
            <person name="Maumus F."/>
            <person name="James G.V."/>
            <person name="Nordstroem K.J."/>
            <person name="Becker C."/>
            <person name="Warthmann N."/>
            <person name="Chica C."/>
            <person name="Szarzynska B."/>
            <person name="Zytnicki M."/>
            <person name="Albani M.C."/>
            <person name="Kiefer C."/>
            <person name="Bergonzi S."/>
            <person name="Castaings L."/>
            <person name="Mateos J.L."/>
            <person name="Berns M.C."/>
            <person name="Bujdoso N."/>
            <person name="Piofczyk T."/>
            <person name="de Lorenzo L."/>
            <person name="Barrero-Sicilia C."/>
            <person name="Mateos I."/>
            <person name="Piednoel M."/>
            <person name="Hagmann J."/>
            <person name="Chen-Min-Tao R."/>
            <person name="Iglesias-Fernandez R."/>
            <person name="Schuster S.C."/>
            <person name="Alonso-Blanco C."/>
            <person name="Roudier F."/>
            <person name="Carbonero P."/>
            <person name="Paz-Ares J."/>
            <person name="Davis S.J."/>
            <person name="Pecinka A."/>
            <person name="Quesneville H."/>
            <person name="Colot V."/>
            <person name="Lysak M.A."/>
            <person name="Weigel D."/>
            <person name="Coupland G."/>
            <person name="Schneeberger K."/>
        </authorList>
    </citation>
    <scope>NUCLEOTIDE SEQUENCE [LARGE SCALE GENOMIC DNA]</scope>
    <source>
        <strain evidence="5">cv. Pajares</strain>
    </source>
</reference>
<dbReference type="EMBL" id="CM002876">
    <property type="protein sequence ID" value="KFK28441.1"/>
    <property type="molecule type" value="Genomic_DNA"/>
</dbReference>
<feature type="repeat" description="PPR" evidence="2">
    <location>
        <begin position="512"/>
        <end position="546"/>
    </location>
</feature>
<dbReference type="Pfam" id="PF13812">
    <property type="entry name" value="PPR_3"/>
    <property type="match status" value="1"/>
</dbReference>
<sequence length="796" mass="92284">MDASVVRFSQSPARVSPVFEPNMEKIKRRLSKYGVDPTPKILNNLRKKEIQKHNRKTKSESEVYTETEKQSMEEEARFQTIRQEYKQFTRKKDGDGGGRIDGGLLVGNPWEGIERVKLKELVSSVRREEDNGGKLRKENLKELKKILEKDLRWVLEDDVDVEDYETREFDPATRWRNDEEAVRVLVDRLSSREITEKHWKFVRMMNQSGLKFTEDQMLKIVDRLGRRNSWKQALAVVRWVYSDKKRKHLRSRYVYTKLLSVLGFARRQEEALQIFNQMLGDRQLYPDMAAYHSIAATLGQAGYLKELLKVIERMRQKPTKLIKNLRQKNWDPVLEPDMVVYNAILNACVPTQQWKAVSWVFIELRKHGLRPNGATYGLAMEVMLESGKYDRVYEFFRKMKSSGEAPKAITYKLLVRSLWREGKIEEAVEAVRDMEQNGVIGTGSVYYELACCLCDNGRWRDAMLEVRRMKRLENCKPLEITFTGLITASLNGGHVDDCMAIFQYMKDICDPNIGTVNTMLRVYGRNDMFSEAKELFEEIVKEKEPHMVPNEYTYSFMLEASARSLQWEYFEHVYQTMILSGCKIDQTKHTAMLIKASRAGKWSLLEHAFDAILEDGEIPNPLFFTEMLCHVTAKGDYQRAIELINTVALASFQISEEEWIDLFEENQDWLTQENLRKLSDHLSDCDFASEPTVSNLSKSLKSLCGSSSSSTQPLLAIDTTTQSHSEKTEEDLLLHDTTMEDGNDTNGEAWEFTETELETLGLEELEIDDDDESSDSDSLSVYDILKQWEESSKKET</sequence>
<dbReference type="GO" id="GO:0009658">
    <property type="term" value="P:chloroplast organization"/>
    <property type="evidence" value="ECO:0007669"/>
    <property type="project" value="EnsemblPlants"/>
</dbReference>
<evidence type="ECO:0000256" key="3">
    <source>
        <dbReference type="SAM" id="MobiDB-lite"/>
    </source>
</evidence>
<keyword evidence="5" id="KW-1185">Reference proteome</keyword>
<evidence type="ECO:0008006" key="6">
    <source>
        <dbReference type="Google" id="ProtNLM"/>
    </source>
</evidence>
<dbReference type="InterPro" id="IPR002885">
    <property type="entry name" value="PPR_rpt"/>
</dbReference>
<dbReference type="PANTHER" id="PTHR46935:SF2">
    <property type="entry name" value="PENTACOTRIPEPTIDE-REPEAT REGION OF PRORP DOMAIN-CONTAINING PROTEIN"/>
    <property type="match status" value="1"/>
</dbReference>
<feature type="region of interest" description="Disordered" evidence="3">
    <location>
        <begin position="50"/>
        <end position="75"/>
    </location>
</feature>
<gene>
    <name evidence="4" type="ordered locus">AALP_Aa8g515000</name>
</gene>
<evidence type="ECO:0000256" key="2">
    <source>
        <dbReference type="PROSITE-ProRule" id="PRU00708"/>
    </source>
</evidence>
<dbReference type="PANTHER" id="PTHR46935">
    <property type="entry name" value="OS01G0674700 PROTEIN"/>
    <property type="match status" value="1"/>
</dbReference>
<dbReference type="GO" id="GO:0042793">
    <property type="term" value="P:plastid transcription"/>
    <property type="evidence" value="ECO:0007669"/>
    <property type="project" value="EnsemblPlants"/>
</dbReference>
<dbReference type="Gramene" id="KFK28441">
    <property type="protein sequence ID" value="KFK28441"/>
    <property type="gene ID" value="AALP_AA8G515000"/>
</dbReference>
<evidence type="ECO:0000313" key="4">
    <source>
        <dbReference type="EMBL" id="KFK28441.1"/>
    </source>
</evidence>
<dbReference type="NCBIfam" id="TIGR00756">
    <property type="entry name" value="PPR"/>
    <property type="match status" value="1"/>
</dbReference>
<protein>
    <recommendedName>
        <fullName evidence="6">Pentacotripeptide-repeat region of PRORP domain-containing protein</fullName>
    </recommendedName>
</protein>
<name>A0A087GEY9_ARAAL</name>
<dbReference type="InterPro" id="IPR011990">
    <property type="entry name" value="TPR-like_helical_dom_sf"/>
</dbReference>
<dbReference type="OMA" id="WKFSRLM"/>